<dbReference type="Gene3D" id="2.60.120.10">
    <property type="entry name" value="Jelly Rolls"/>
    <property type="match status" value="1"/>
</dbReference>
<name>A0A848MAD9_PAELE</name>
<dbReference type="PIRSF" id="PIRSF029883">
    <property type="entry name" value="KdgF"/>
    <property type="match status" value="1"/>
</dbReference>
<dbReference type="EMBL" id="JABBPN010000014">
    <property type="protein sequence ID" value="NMO97042.1"/>
    <property type="molecule type" value="Genomic_DNA"/>
</dbReference>
<evidence type="ECO:0000259" key="1">
    <source>
        <dbReference type="Pfam" id="PF07883"/>
    </source>
</evidence>
<comment type="caution">
    <text evidence="2">The sequence shown here is derived from an EMBL/GenBank/DDBJ whole genome shotgun (WGS) entry which is preliminary data.</text>
</comment>
<dbReference type="Pfam" id="PF07883">
    <property type="entry name" value="Cupin_2"/>
    <property type="match status" value="1"/>
</dbReference>
<gene>
    <name evidence="2" type="ORF">HII30_14855</name>
</gene>
<dbReference type="InterPro" id="IPR025499">
    <property type="entry name" value="KdgF"/>
</dbReference>
<accession>A0A848MAD9</accession>
<keyword evidence="3" id="KW-1185">Reference proteome</keyword>
<dbReference type="InterPro" id="IPR014710">
    <property type="entry name" value="RmlC-like_jellyroll"/>
</dbReference>
<organism evidence="2 3">
    <name type="scientific">Paenibacillus lemnae</name>
    <dbReference type="NCBI Taxonomy" id="1330551"/>
    <lineage>
        <taxon>Bacteria</taxon>
        <taxon>Bacillati</taxon>
        <taxon>Bacillota</taxon>
        <taxon>Bacilli</taxon>
        <taxon>Bacillales</taxon>
        <taxon>Paenibacillaceae</taxon>
        <taxon>Paenibacillus</taxon>
    </lineage>
</organism>
<dbReference type="RefSeq" id="WP_169505828.1">
    <property type="nucleotide sequence ID" value="NZ_JABBPN010000014.1"/>
</dbReference>
<dbReference type="SUPFAM" id="SSF51182">
    <property type="entry name" value="RmlC-like cupins"/>
    <property type="match status" value="1"/>
</dbReference>
<dbReference type="CDD" id="cd02238">
    <property type="entry name" value="cupin_KdgF"/>
    <property type="match status" value="1"/>
</dbReference>
<dbReference type="PANTHER" id="PTHR40112:SF1">
    <property type="entry name" value="H2HPP ISOMERASE"/>
    <property type="match status" value="1"/>
</dbReference>
<dbReference type="InterPro" id="IPR013096">
    <property type="entry name" value="Cupin_2"/>
</dbReference>
<feature type="domain" description="Cupin type-2" evidence="1">
    <location>
        <begin position="29"/>
        <end position="90"/>
    </location>
</feature>
<protein>
    <submittedName>
        <fullName evidence="2">Cupin domain-containing protein</fullName>
    </submittedName>
</protein>
<evidence type="ECO:0000313" key="2">
    <source>
        <dbReference type="EMBL" id="NMO97042.1"/>
    </source>
</evidence>
<dbReference type="InterPro" id="IPR011051">
    <property type="entry name" value="RmlC_Cupin_sf"/>
</dbReference>
<proteinExistence type="predicted"/>
<evidence type="ECO:0000313" key="3">
    <source>
        <dbReference type="Proteomes" id="UP000565468"/>
    </source>
</evidence>
<dbReference type="PANTHER" id="PTHR40112">
    <property type="entry name" value="H2HPP ISOMERASE"/>
    <property type="match status" value="1"/>
</dbReference>
<reference evidence="2 3" key="1">
    <citation type="submission" date="2020-04" db="EMBL/GenBank/DDBJ databases">
        <title>Paenibacillus algicola sp. nov., a novel marine bacterium producing alginate lyase.</title>
        <authorList>
            <person name="Huang H."/>
        </authorList>
    </citation>
    <scope>NUCLEOTIDE SEQUENCE [LARGE SCALE GENOMIC DNA]</scope>
    <source>
        <strain evidence="2 3">L7-75</strain>
    </source>
</reference>
<dbReference type="AlphaFoldDB" id="A0A848MAD9"/>
<dbReference type="Proteomes" id="UP000565468">
    <property type="component" value="Unassembled WGS sequence"/>
</dbReference>
<sequence>MSKIGVWEDAEPGVKRCILNAEGSLMMMEVHFAKGAEGYEHSHPHEQMSYCLRGSFEFRIDGKAYTISAGDSIAIPSQAKHGVTALEEDSALLDAFTPIREDLLKS</sequence>
<dbReference type="InterPro" id="IPR052535">
    <property type="entry name" value="Bacilysin_H2HPP_isomerase"/>
</dbReference>